<dbReference type="PANTHER" id="PTHR46769">
    <property type="entry name" value="POLYCYSTIC KIDNEY AND HEPATIC DISEASE 1 (AUTOSOMAL RECESSIVE)-LIKE 1"/>
    <property type="match status" value="1"/>
</dbReference>
<dbReference type="Pfam" id="PF01833">
    <property type="entry name" value="TIG"/>
    <property type="match status" value="2"/>
</dbReference>
<dbReference type="InterPro" id="IPR052387">
    <property type="entry name" value="Fibrocystin"/>
</dbReference>
<dbReference type="EMBL" id="JWZX01002605">
    <property type="protein sequence ID" value="KOO28204.1"/>
    <property type="molecule type" value="Genomic_DNA"/>
</dbReference>
<dbReference type="AlphaFoldDB" id="A0A0M0JNP2"/>
<evidence type="ECO:0000256" key="1">
    <source>
        <dbReference type="ARBA" id="ARBA00022729"/>
    </source>
</evidence>
<dbReference type="InterPro" id="IPR013783">
    <property type="entry name" value="Ig-like_fold"/>
</dbReference>
<protein>
    <submittedName>
        <fullName evidence="3">Ipt tig domain-containing protein</fullName>
    </submittedName>
</protein>
<sequence>MPTGSLCSFSIISPPLSVVVTGNSALITLIGTNVQWGDKAKWVRQDATSCDSRFDVTRTNEMQTVGDGVAALFSFINAPVGTHLLCYKFNYAQSSAGVATPTPFLLFRRIRVAVVRYDSVLPWGTGIGCVSNLTITGAGFDGMQLNSSADGGVSWALTPASALTCAFTGAPSSAATIINDTTITCTSPAPTAVGTLPLKISMGAFTAGHPLSFPSFGVFDPSNYRIQTLWPNGGAYNRESDLAITGTFTGADWGAVRCRVGGWVGTGGFLINDTHAVCRKPRFPDSERAAVGDYAVTFSPNGQCFSSASSNSSSVMFKTYNSQVNSLAVSGAPAISSVTLQVVGAGFVYPALVGSVCRFARQRAVPPVLLPPPLPSSIVFTSLTTVSSTLVRCPTPASGTAGTWTVQVLQNGLDPEPTLYGSDPEFTEYDLTAVRVMALVPPGGVTGTSTSVTVVGSGFAVYGEGQLTCRVGGATLVPAVRLDSGRILCEIPARQNPGRVNVAVSLNAGSPSTFSTDWIQFNYYIPPYFATIMPTQGGAQGGTTITISGMGFSSLAPEYPIRASFMRCRFGSEVQRQPPLAHSDTSVVCNTTWGPNGARPVSLALNGATFVTRLTEFGGSAQATNADVPQFTFVGLHPPALLEVFFDQAGTKLNVRFDSQPTNRGLMNGLGPCSMVLDDATSMQLRGSALADALCDWVDDSTMFAQLTLYTNASAGMRVGVRANVLWPRSYTGSCNEPDSKCTPAQALDVDAFFPCDRRDTTARDACVTPTALVQAPNEISSCPGTSLTLDATRSSGGGVRPLLFQWSASPRTCDNYYAISSRLSTLNSADQQQQQQQTVELTGAELDGGNQFEISLIVRSFLGSSSTPYTIIVTRAALPVPLLTIQAPPLLQLPVSAPRTALQGKASIAECFASSDSSSAAIDFTWAHIASYSATSMVPLELNAAPLALDPVSRMQRDLFLLAHTFTQGIRYRLQLSGCMRGSNATCGAYSVDVMLRNEPLQALIAGGDRSVGDDDPFVIDACASSDPDDVSAILSYRFACMPLSANMTARDELSFPDGDLGCFGLIADGAGGAIASTTARIALPPPSSCAWSISNSTLASGRYAFRVTVVKTDGHRYK</sequence>
<accession>A0A0M0JNP2</accession>
<dbReference type="InterPro" id="IPR002909">
    <property type="entry name" value="IPT_dom"/>
</dbReference>
<proteinExistence type="predicted"/>
<keyword evidence="4" id="KW-1185">Reference proteome</keyword>
<dbReference type="OrthoDB" id="409739at2759"/>
<evidence type="ECO:0000313" key="4">
    <source>
        <dbReference type="Proteomes" id="UP000037460"/>
    </source>
</evidence>
<evidence type="ECO:0000313" key="3">
    <source>
        <dbReference type="EMBL" id="KOO28204.1"/>
    </source>
</evidence>
<evidence type="ECO:0000259" key="2">
    <source>
        <dbReference type="Pfam" id="PF01833"/>
    </source>
</evidence>
<dbReference type="Gene3D" id="2.60.40.10">
    <property type="entry name" value="Immunoglobulins"/>
    <property type="match status" value="3"/>
</dbReference>
<comment type="caution">
    <text evidence="3">The sequence shown here is derived from an EMBL/GenBank/DDBJ whole genome shotgun (WGS) entry which is preliminary data.</text>
</comment>
<gene>
    <name evidence="3" type="ORF">Ctob_000817</name>
</gene>
<dbReference type="CDD" id="cd00603">
    <property type="entry name" value="IPT_PCSR"/>
    <property type="match status" value="1"/>
</dbReference>
<name>A0A0M0JNP2_9EUKA</name>
<dbReference type="SUPFAM" id="SSF81296">
    <property type="entry name" value="E set domains"/>
    <property type="match status" value="2"/>
</dbReference>
<feature type="domain" description="IPT/TIG" evidence="2">
    <location>
        <begin position="436"/>
        <end position="512"/>
    </location>
</feature>
<dbReference type="InterPro" id="IPR014756">
    <property type="entry name" value="Ig_E-set"/>
</dbReference>
<organism evidence="3 4">
    <name type="scientific">Chrysochromulina tobinii</name>
    <dbReference type="NCBI Taxonomy" id="1460289"/>
    <lineage>
        <taxon>Eukaryota</taxon>
        <taxon>Haptista</taxon>
        <taxon>Haptophyta</taxon>
        <taxon>Prymnesiophyceae</taxon>
        <taxon>Prymnesiales</taxon>
        <taxon>Chrysochromulinaceae</taxon>
        <taxon>Chrysochromulina</taxon>
    </lineage>
</organism>
<dbReference type="Proteomes" id="UP000037460">
    <property type="component" value="Unassembled WGS sequence"/>
</dbReference>
<reference evidence="4" key="1">
    <citation type="journal article" date="2015" name="PLoS Genet.">
        <title>Genome Sequence and Transcriptome Analyses of Chrysochromulina tobin: Metabolic Tools for Enhanced Algal Fitness in the Prominent Order Prymnesiales (Haptophyceae).</title>
        <authorList>
            <person name="Hovde B.T."/>
            <person name="Deodato C.R."/>
            <person name="Hunsperger H.M."/>
            <person name="Ryken S.A."/>
            <person name="Yost W."/>
            <person name="Jha R.K."/>
            <person name="Patterson J."/>
            <person name="Monnat R.J. Jr."/>
            <person name="Barlow S.B."/>
            <person name="Starkenburg S.R."/>
            <person name="Cattolico R.A."/>
        </authorList>
    </citation>
    <scope>NUCLEOTIDE SEQUENCE</scope>
    <source>
        <strain evidence="4">CCMP291</strain>
    </source>
</reference>
<keyword evidence="1" id="KW-0732">Signal</keyword>
<feature type="domain" description="IPT/TIG" evidence="2">
    <location>
        <begin position="527"/>
        <end position="609"/>
    </location>
</feature>
<dbReference type="PANTHER" id="PTHR46769:SF2">
    <property type="entry name" value="FIBROCYSTIN-L ISOFORM 2 PRECURSOR-RELATED"/>
    <property type="match status" value="1"/>
</dbReference>